<sequence>MDFYPYPTSAFTSSTIVSSFSMRGLIDRAKDFFRFAVSAIIGNVFSAIFTFFFALVGTLLGAMTGALIGQETESGFIRGAAVGAISGAVFSLEVFESSLLLWQSDESGIGCVLYLIDVIASLLSGRLVRERIGPAMLSAVQSQMGAVETTYEEAPNIFDTGGAKGLPGHFVEKIAKVVISNDNNVDDTGEKVSCSVCLQDFQLGETVRCLPQCHHMFHLPCIDTWLLKHGSCPLCRRDL</sequence>
<keyword evidence="5 7" id="KW-0472">Membrane</keyword>
<dbReference type="InterPro" id="IPR013083">
    <property type="entry name" value="Znf_RING/FYVE/PHD"/>
</dbReference>
<dbReference type="PROSITE" id="PS50089">
    <property type="entry name" value="ZF_RING_2"/>
    <property type="match status" value="1"/>
</dbReference>
<dbReference type="Proteomes" id="UP000823775">
    <property type="component" value="Unassembled WGS sequence"/>
</dbReference>
<dbReference type="InterPro" id="IPR001841">
    <property type="entry name" value="Znf_RING"/>
</dbReference>
<keyword evidence="9" id="KW-0396">Initiation factor</keyword>
<keyword evidence="7" id="KW-0812">Transmembrane</keyword>
<evidence type="ECO:0000313" key="10">
    <source>
        <dbReference type="Proteomes" id="UP000823775"/>
    </source>
</evidence>
<gene>
    <name evidence="9" type="primary">NIP1</name>
    <name evidence="9" type="ORF">HAX54_050671</name>
</gene>
<dbReference type="GO" id="GO:0003743">
    <property type="term" value="F:translation initiation factor activity"/>
    <property type="evidence" value="ECO:0007669"/>
    <property type="project" value="UniProtKB-KW"/>
</dbReference>
<keyword evidence="3 6" id="KW-0863">Zinc-finger</keyword>
<dbReference type="SMART" id="SM00184">
    <property type="entry name" value="RING"/>
    <property type="match status" value="1"/>
</dbReference>
<evidence type="ECO:0000256" key="4">
    <source>
        <dbReference type="ARBA" id="ARBA00022833"/>
    </source>
</evidence>
<evidence type="ECO:0000259" key="8">
    <source>
        <dbReference type="PROSITE" id="PS50089"/>
    </source>
</evidence>
<evidence type="ECO:0000256" key="1">
    <source>
        <dbReference type="ARBA" id="ARBA00004370"/>
    </source>
</evidence>
<dbReference type="Gene3D" id="3.30.40.10">
    <property type="entry name" value="Zinc/RING finger domain, C3HC4 (zinc finger)"/>
    <property type="match status" value="1"/>
</dbReference>
<protein>
    <submittedName>
        <fullName evidence="9">Translation initiation factor 3 subunit c</fullName>
    </submittedName>
</protein>
<dbReference type="Pfam" id="PF13639">
    <property type="entry name" value="zf-RING_2"/>
    <property type="match status" value="1"/>
</dbReference>
<comment type="subcellular location">
    <subcellularLocation>
        <location evidence="1">Membrane</location>
    </subcellularLocation>
</comment>
<proteinExistence type="predicted"/>
<organism evidence="9 10">
    <name type="scientific">Datura stramonium</name>
    <name type="common">Jimsonweed</name>
    <name type="synonym">Common thornapple</name>
    <dbReference type="NCBI Taxonomy" id="4076"/>
    <lineage>
        <taxon>Eukaryota</taxon>
        <taxon>Viridiplantae</taxon>
        <taxon>Streptophyta</taxon>
        <taxon>Embryophyta</taxon>
        <taxon>Tracheophyta</taxon>
        <taxon>Spermatophyta</taxon>
        <taxon>Magnoliopsida</taxon>
        <taxon>eudicotyledons</taxon>
        <taxon>Gunneridae</taxon>
        <taxon>Pentapetalae</taxon>
        <taxon>asterids</taxon>
        <taxon>lamiids</taxon>
        <taxon>Solanales</taxon>
        <taxon>Solanaceae</taxon>
        <taxon>Solanoideae</taxon>
        <taxon>Datureae</taxon>
        <taxon>Datura</taxon>
    </lineage>
</organism>
<dbReference type="PANTHER" id="PTHR46151">
    <property type="entry name" value="NEP1-INTERACTING PROTEIN-LIKE 2"/>
    <property type="match status" value="1"/>
</dbReference>
<evidence type="ECO:0000256" key="5">
    <source>
        <dbReference type="ARBA" id="ARBA00023136"/>
    </source>
</evidence>
<evidence type="ECO:0000256" key="3">
    <source>
        <dbReference type="ARBA" id="ARBA00022771"/>
    </source>
</evidence>
<dbReference type="SUPFAM" id="SSF57850">
    <property type="entry name" value="RING/U-box"/>
    <property type="match status" value="1"/>
</dbReference>
<dbReference type="EMBL" id="JACEIK010000089">
    <property type="protein sequence ID" value="MCD7449233.1"/>
    <property type="molecule type" value="Genomic_DNA"/>
</dbReference>
<keyword evidence="10" id="KW-1185">Reference proteome</keyword>
<keyword evidence="7" id="KW-1133">Transmembrane helix</keyword>
<feature type="domain" description="RING-type" evidence="8">
    <location>
        <begin position="194"/>
        <end position="236"/>
    </location>
</feature>
<dbReference type="PANTHER" id="PTHR46151:SF11">
    <property type="entry name" value="NEP1-INTERACTING PROTEIN-LIKE 1"/>
    <property type="match status" value="1"/>
</dbReference>
<evidence type="ECO:0000313" key="9">
    <source>
        <dbReference type="EMBL" id="MCD7449233.1"/>
    </source>
</evidence>
<evidence type="ECO:0000256" key="2">
    <source>
        <dbReference type="ARBA" id="ARBA00022723"/>
    </source>
</evidence>
<evidence type="ECO:0000256" key="7">
    <source>
        <dbReference type="SAM" id="Phobius"/>
    </source>
</evidence>
<keyword evidence="2" id="KW-0479">Metal-binding</keyword>
<evidence type="ECO:0000256" key="6">
    <source>
        <dbReference type="PROSITE-ProRule" id="PRU00175"/>
    </source>
</evidence>
<reference evidence="9 10" key="1">
    <citation type="journal article" date="2021" name="BMC Genomics">
        <title>Datura genome reveals duplications of psychoactive alkaloid biosynthetic genes and high mutation rate following tissue culture.</title>
        <authorList>
            <person name="Rajewski A."/>
            <person name="Carter-House D."/>
            <person name="Stajich J."/>
            <person name="Litt A."/>
        </authorList>
    </citation>
    <scope>NUCLEOTIDE SEQUENCE [LARGE SCALE GENOMIC DNA]</scope>
    <source>
        <strain evidence="9">AR-01</strain>
    </source>
</reference>
<keyword evidence="4" id="KW-0862">Zinc</keyword>
<dbReference type="Pfam" id="PF13441">
    <property type="entry name" value="Gly-zipper_YMGG"/>
    <property type="match status" value="1"/>
</dbReference>
<dbReference type="CDD" id="cd23119">
    <property type="entry name" value="RING-H2_NIPL1-like"/>
    <property type="match status" value="1"/>
</dbReference>
<accession>A0ABS8RRN6</accession>
<comment type="caution">
    <text evidence="9">The sequence shown here is derived from an EMBL/GenBank/DDBJ whole genome shotgun (WGS) entry which is preliminary data.</text>
</comment>
<keyword evidence="9" id="KW-0648">Protein biosynthesis</keyword>
<name>A0ABS8RRN6_DATST</name>
<dbReference type="InterPro" id="IPR027367">
    <property type="entry name" value="Gly-zipper_YMGG"/>
</dbReference>
<feature type="transmembrane region" description="Helical" evidence="7">
    <location>
        <begin position="32"/>
        <end position="63"/>
    </location>
</feature>